<keyword evidence="3 6" id="KW-0812">Transmembrane</keyword>
<keyword evidence="2" id="KW-1003">Cell membrane</keyword>
<dbReference type="EMBL" id="VSSQ01002455">
    <property type="protein sequence ID" value="MPM15509.1"/>
    <property type="molecule type" value="Genomic_DNA"/>
</dbReference>
<sequence>MMEFLIVAFAATLTYLCAAQRFRVFARLMGVQGLLIFGIAFLGLKEMATVNLILVVSETLLFKGIVVPFMLFIVIRRTQVFKVHEKALSPFYILILNAVSLLVSVIVAYTLKNNYIHPVFMTVAMYALLTGLVIIVTHRLIISHLIGFLIIENAVFLFTIALGNEMPVLINIAMLLDVFVGVLIMGFFGLRLKPDTGDLTQLKD</sequence>
<reference evidence="7" key="1">
    <citation type="submission" date="2019-08" db="EMBL/GenBank/DDBJ databases">
        <authorList>
            <person name="Kucharzyk K."/>
            <person name="Murdoch R.W."/>
            <person name="Higgins S."/>
            <person name="Loffler F."/>
        </authorList>
    </citation>
    <scope>NUCLEOTIDE SEQUENCE</scope>
</reference>
<dbReference type="PANTHER" id="PTHR38601">
    <property type="entry name" value="HYDROGENASE-4 COMPONENT E"/>
    <property type="match status" value="1"/>
</dbReference>
<comment type="subcellular location">
    <subcellularLocation>
        <location evidence="1">Cell membrane</location>
        <topology evidence="1">Multi-pass membrane protein</topology>
    </subcellularLocation>
</comment>
<keyword evidence="4 6" id="KW-1133">Transmembrane helix</keyword>
<evidence type="ECO:0000256" key="3">
    <source>
        <dbReference type="ARBA" id="ARBA00022692"/>
    </source>
</evidence>
<evidence type="ECO:0000256" key="5">
    <source>
        <dbReference type="ARBA" id="ARBA00023136"/>
    </source>
</evidence>
<feature type="transmembrane region" description="Helical" evidence="6">
    <location>
        <begin position="115"/>
        <end position="135"/>
    </location>
</feature>
<accession>A0A644XHE5</accession>
<feature type="transmembrane region" description="Helical" evidence="6">
    <location>
        <begin position="168"/>
        <end position="190"/>
    </location>
</feature>
<keyword evidence="5 6" id="KW-0472">Membrane</keyword>
<dbReference type="AlphaFoldDB" id="A0A644XHE5"/>
<evidence type="ECO:0000256" key="1">
    <source>
        <dbReference type="ARBA" id="ARBA00004651"/>
    </source>
</evidence>
<evidence type="ECO:0000256" key="6">
    <source>
        <dbReference type="SAM" id="Phobius"/>
    </source>
</evidence>
<comment type="caution">
    <text evidence="7">The sequence shown here is derived from an EMBL/GenBank/DDBJ whole genome shotgun (WGS) entry which is preliminary data.</text>
</comment>
<feature type="transmembrane region" description="Helical" evidence="6">
    <location>
        <begin position="87"/>
        <end position="109"/>
    </location>
</feature>
<protein>
    <recommendedName>
        <fullName evidence="8">Hydrogenase-4 component E</fullName>
    </recommendedName>
</protein>
<feature type="transmembrane region" description="Helical" evidence="6">
    <location>
        <begin position="142"/>
        <end position="162"/>
    </location>
</feature>
<name>A0A644XHE5_9ZZZZ</name>
<proteinExistence type="predicted"/>
<evidence type="ECO:0000256" key="4">
    <source>
        <dbReference type="ARBA" id="ARBA00022989"/>
    </source>
</evidence>
<evidence type="ECO:0000313" key="7">
    <source>
        <dbReference type="EMBL" id="MPM15509.1"/>
    </source>
</evidence>
<gene>
    <name evidence="7" type="ORF">SDC9_61880</name>
</gene>
<dbReference type="GO" id="GO:0005886">
    <property type="term" value="C:plasma membrane"/>
    <property type="evidence" value="ECO:0007669"/>
    <property type="project" value="UniProtKB-SubCell"/>
</dbReference>
<evidence type="ECO:0008006" key="8">
    <source>
        <dbReference type="Google" id="ProtNLM"/>
    </source>
</evidence>
<dbReference type="PANTHER" id="PTHR38601:SF1">
    <property type="entry name" value="HYDROGENASE-4 COMPONENT E"/>
    <property type="match status" value="1"/>
</dbReference>
<organism evidence="7">
    <name type="scientific">bioreactor metagenome</name>
    <dbReference type="NCBI Taxonomy" id="1076179"/>
    <lineage>
        <taxon>unclassified sequences</taxon>
        <taxon>metagenomes</taxon>
        <taxon>ecological metagenomes</taxon>
    </lineage>
</organism>
<dbReference type="InterPro" id="IPR038730">
    <property type="entry name" value="HyfE-like"/>
</dbReference>
<evidence type="ECO:0000256" key="2">
    <source>
        <dbReference type="ARBA" id="ARBA00022475"/>
    </source>
</evidence>
<feature type="transmembrane region" description="Helical" evidence="6">
    <location>
        <begin position="52"/>
        <end position="75"/>
    </location>
</feature>